<reference evidence="1" key="1">
    <citation type="submission" date="2012-11" db="EMBL/GenBank/DDBJ databases">
        <title>Dependencies among metagenomic species, viruses, plasmids and units of genetic variation.</title>
        <authorList>
            <person name="Nielsen H.B."/>
            <person name="Almeida M."/>
            <person name="Juncker A.S."/>
            <person name="Rasmussen S."/>
            <person name="Li J."/>
            <person name="Sunagawa S."/>
            <person name="Plichta D."/>
            <person name="Gautier L."/>
            <person name="Le Chatelier E."/>
            <person name="Peletier E."/>
            <person name="Bonde I."/>
            <person name="Nielsen T."/>
            <person name="Manichanh C."/>
            <person name="Arumugam M."/>
            <person name="Batto J."/>
            <person name="Santos M.B.Q.D."/>
            <person name="Blom N."/>
            <person name="Borruel N."/>
            <person name="Burgdorf K.S."/>
            <person name="Boumezbeur F."/>
            <person name="Casellas F."/>
            <person name="Dore J."/>
            <person name="Guarner F."/>
            <person name="Hansen T."/>
            <person name="Hildebrand F."/>
            <person name="Kaas R.S."/>
            <person name="Kennedy S."/>
            <person name="Kristiansen K."/>
            <person name="Kultima J.R."/>
            <person name="Leonard P."/>
            <person name="Levenez F."/>
            <person name="Lund O."/>
            <person name="Moumen B."/>
            <person name="Le Paslier D."/>
            <person name="Pons N."/>
            <person name="Pedersen O."/>
            <person name="Prifti E."/>
            <person name="Qin J."/>
            <person name="Raes J."/>
            <person name="Tap J."/>
            <person name="Tims S."/>
            <person name="Ussery D.W."/>
            <person name="Yamada T."/>
            <person name="MetaHit consortium"/>
            <person name="Renault P."/>
            <person name="Sicheritz-Ponten T."/>
            <person name="Bork P."/>
            <person name="Wang J."/>
            <person name="Brunak S."/>
            <person name="Ehrlich S.D."/>
        </authorList>
    </citation>
    <scope>NUCLEOTIDE SEQUENCE [LARGE SCALE GENOMIC DNA]</scope>
</reference>
<evidence type="ECO:0000313" key="2">
    <source>
        <dbReference type="Proteomes" id="UP000018175"/>
    </source>
</evidence>
<protein>
    <submittedName>
        <fullName evidence="1">Uncharacterized protein</fullName>
    </submittedName>
</protein>
<accession>R5ZEC6</accession>
<sequence length="232" mass="25488">MVCDGFLNLIITTTAQKTLDTSVDIAAPATPIPSPNIRTALPPISPNIRIALPPILRKLDIIDIVIGLLLSFWALIMDAPASYRPMNGNDNRVKRKYACESAITSASTEPKMNLSIGTRRTRHIADMKTDSTVMTRNTCLAARLAPLGLLLPMYWEHRIAPPAAIADKACITRILMESTSDTAETADAPTLLTIIVSTVPISEAKRFSSMIGIRSFLISILRRQMHRHYLPS</sequence>
<dbReference type="Proteomes" id="UP000018175">
    <property type="component" value="Unassembled WGS sequence"/>
</dbReference>
<dbReference type="EMBL" id="CBBU010000003">
    <property type="protein sequence ID" value="CDA38153.1"/>
    <property type="molecule type" value="Genomic_DNA"/>
</dbReference>
<evidence type="ECO:0000313" key="1">
    <source>
        <dbReference type="EMBL" id="CDA38153.1"/>
    </source>
</evidence>
<comment type="caution">
    <text evidence="1">The sequence shown here is derived from an EMBL/GenBank/DDBJ whole genome shotgun (WGS) entry which is preliminary data.</text>
</comment>
<proteinExistence type="predicted"/>
<name>R5ZEC6_9FIRM</name>
<gene>
    <name evidence="1" type="ORF">BN765_00949</name>
</gene>
<dbReference type="AlphaFoldDB" id="R5ZEC6"/>
<organism evidence="1 2">
    <name type="scientific">Lachnospira eligens CAG:72</name>
    <dbReference type="NCBI Taxonomy" id="1263077"/>
    <lineage>
        <taxon>Bacteria</taxon>
        <taxon>Bacillati</taxon>
        <taxon>Bacillota</taxon>
        <taxon>Clostridia</taxon>
        <taxon>Lachnospirales</taxon>
        <taxon>Lachnospiraceae</taxon>
        <taxon>Lachnospira</taxon>
    </lineage>
</organism>